<dbReference type="InterPro" id="IPR013954">
    <property type="entry name" value="PNK3P"/>
</dbReference>
<dbReference type="PANTHER" id="PTHR12083:SF9">
    <property type="entry name" value="BIFUNCTIONAL POLYNUCLEOTIDE PHOSPHATASE_KINASE"/>
    <property type="match status" value="1"/>
</dbReference>
<accession>A0A2U3E3M1</accession>
<evidence type="ECO:0000313" key="3">
    <source>
        <dbReference type="Proteomes" id="UP000245956"/>
    </source>
</evidence>
<dbReference type="FunFam" id="3.40.50.1000:FF:000078">
    <property type="entry name" value="Bifunctional polynucleotide phosphatase/kinase"/>
    <property type="match status" value="1"/>
</dbReference>
<dbReference type="GO" id="GO:0006281">
    <property type="term" value="P:DNA repair"/>
    <property type="evidence" value="ECO:0007669"/>
    <property type="project" value="TreeGrafter"/>
</dbReference>
<gene>
    <name evidence="2" type="ORF">PCL_01449</name>
</gene>
<dbReference type="AlphaFoldDB" id="A0A2U3E3M1"/>
<dbReference type="NCBIfam" id="TIGR01662">
    <property type="entry name" value="HAD-SF-IIIA"/>
    <property type="match status" value="1"/>
</dbReference>
<evidence type="ECO:0008006" key="4">
    <source>
        <dbReference type="Google" id="ProtNLM"/>
    </source>
</evidence>
<dbReference type="Gene3D" id="3.40.50.300">
    <property type="entry name" value="P-loop containing nucleotide triphosphate hydrolases"/>
    <property type="match status" value="1"/>
</dbReference>
<proteinExistence type="predicted"/>
<name>A0A2U3E3M1_PURLI</name>
<evidence type="ECO:0000313" key="2">
    <source>
        <dbReference type="EMBL" id="PWI69064.1"/>
    </source>
</evidence>
<dbReference type="GO" id="GO:0046403">
    <property type="term" value="F:polynucleotide 3'-phosphatase activity"/>
    <property type="evidence" value="ECO:0007669"/>
    <property type="project" value="TreeGrafter"/>
</dbReference>
<protein>
    <recommendedName>
        <fullName evidence="4">Bifunctional polynucleotide phosphatase/kinase</fullName>
    </recommendedName>
</protein>
<organism evidence="2 3">
    <name type="scientific">Purpureocillium lilacinum</name>
    <name type="common">Paecilomyces lilacinus</name>
    <dbReference type="NCBI Taxonomy" id="33203"/>
    <lineage>
        <taxon>Eukaryota</taxon>
        <taxon>Fungi</taxon>
        <taxon>Dikarya</taxon>
        <taxon>Ascomycota</taxon>
        <taxon>Pezizomycotina</taxon>
        <taxon>Sordariomycetes</taxon>
        <taxon>Hypocreomycetidae</taxon>
        <taxon>Hypocreales</taxon>
        <taxon>Ophiocordycipitaceae</taxon>
        <taxon>Purpureocillium</taxon>
    </lineage>
</organism>
<dbReference type="Pfam" id="PF08645">
    <property type="entry name" value="PNK3P"/>
    <property type="match status" value="1"/>
</dbReference>
<dbReference type="SUPFAM" id="SSF52540">
    <property type="entry name" value="P-loop containing nucleoside triphosphate hydrolases"/>
    <property type="match status" value="1"/>
</dbReference>
<dbReference type="InterPro" id="IPR036412">
    <property type="entry name" value="HAD-like_sf"/>
</dbReference>
<dbReference type="NCBIfam" id="TIGR01664">
    <property type="entry name" value="DNA-3'-Pase"/>
    <property type="match status" value="1"/>
</dbReference>
<dbReference type="SUPFAM" id="SSF56784">
    <property type="entry name" value="HAD-like"/>
    <property type="match status" value="1"/>
</dbReference>
<dbReference type="Pfam" id="PF13671">
    <property type="entry name" value="AAA_33"/>
    <property type="match status" value="1"/>
</dbReference>
<reference evidence="2 3" key="1">
    <citation type="journal article" date="2016" name="Front. Microbiol.">
        <title>Genome and transcriptome sequences reveal the specific parasitism of the nematophagous Purpureocillium lilacinum 36-1.</title>
        <authorList>
            <person name="Xie J."/>
            <person name="Li S."/>
            <person name="Mo C."/>
            <person name="Xiao X."/>
            <person name="Peng D."/>
            <person name="Wang G."/>
            <person name="Xiao Y."/>
        </authorList>
    </citation>
    <scope>NUCLEOTIDE SEQUENCE [LARGE SCALE GENOMIC DNA]</scope>
    <source>
        <strain evidence="2 3">36-1</strain>
    </source>
</reference>
<dbReference type="PANTHER" id="PTHR12083">
    <property type="entry name" value="BIFUNCTIONAL POLYNUCLEOTIDE PHOSPHATASE/KINASE"/>
    <property type="match status" value="1"/>
</dbReference>
<dbReference type="Proteomes" id="UP000245956">
    <property type="component" value="Unassembled WGS sequence"/>
</dbReference>
<evidence type="ECO:0000256" key="1">
    <source>
        <dbReference type="SAM" id="MobiDB-lite"/>
    </source>
</evidence>
<dbReference type="InterPro" id="IPR023214">
    <property type="entry name" value="HAD_sf"/>
</dbReference>
<dbReference type="GO" id="GO:0003690">
    <property type="term" value="F:double-stranded DNA binding"/>
    <property type="evidence" value="ECO:0007669"/>
    <property type="project" value="TreeGrafter"/>
</dbReference>
<dbReference type="Gene3D" id="3.40.50.1000">
    <property type="entry name" value="HAD superfamily/HAD-like"/>
    <property type="match status" value="1"/>
</dbReference>
<comment type="caution">
    <text evidence="2">The sequence shown here is derived from an EMBL/GenBank/DDBJ whole genome shotgun (WGS) entry which is preliminary data.</text>
</comment>
<dbReference type="GO" id="GO:0046404">
    <property type="term" value="F:ATP-dependent polydeoxyribonucleotide 5'-hydroxyl-kinase activity"/>
    <property type="evidence" value="ECO:0007669"/>
    <property type="project" value="TreeGrafter"/>
</dbReference>
<dbReference type="InterPro" id="IPR006549">
    <property type="entry name" value="HAD-SF_hydro_IIIA"/>
</dbReference>
<sequence>MAPAGPSAKRKAADKPISPPPVKRALQSNTTKSAVANFFTPASQKPKDRTAWSQRGPSDDVPATLLVGTFVPEKHDPSAPARRKIAAFDLDSTLITTSSGKKHASEATDWKWWDSAVPGRLRELYNDQGYQVVILSNQAGLTLQFEPGFKGPKASAQKRVSDFKQKCSAILNSLNLPTSVYAATGRDIYRKPRTGMWKEVCEDYDIPEGEVDLKNSFFVGDAGGRIAGLTGGSGSVAATAKDFSCSDRNFADNIGIDYKTPEEFFLEHKPRDFQRDFDLANYPYDQDAPSQTPAVFEKKNDRDIVLFCGPPGAGKSTFYWSYLKPLGYERINQDTLKSRDKCLQVAKDMLARGESIAIDNTNADPDTRAVWVEAANRAKVPIRCVWFRTPLYLCEHNDAVRAHNAALNPESRQVLPKLAFTGFASRYREPKIKEGFQDITERGPEKLPFGWLAYDPRHPSLEEYDARHKSELPVCVKSTANAHRHVRLLVTMYLSMGLQIGRTAQRAKGDDGWSVLNGWATSPANIYTLSKLERTGIGTEFVGVGAGWLPGTRHGWLGTPTTRVALALVPGRNGELLPTHGREECAHGHAV</sequence>
<dbReference type="EMBL" id="LCWV01000013">
    <property type="protein sequence ID" value="PWI69064.1"/>
    <property type="molecule type" value="Genomic_DNA"/>
</dbReference>
<dbReference type="InterPro" id="IPR027417">
    <property type="entry name" value="P-loop_NTPase"/>
</dbReference>
<dbReference type="InterPro" id="IPR006551">
    <property type="entry name" value="Polynucleotide_phosphatase"/>
</dbReference>
<feature type="region of interest" description="Disordered" evidence="1">
    <location>
        <begin position="1"/>
        <end position="60"/>
    </location>
</feature>